<name>A0A0F9SLU8_9ZZZZ</name>
<dbReference type="PROSITE" id="PS51702">
    <property type="entry name" value="HTH_MU"/>
    <property type="match status" value="1"/>
</dbReference>
<dbReference type="Pfam" id="PF02316">
    <property type="entry name" value="HTH_Tnp_Mu_1"/>
    <property type="match status" value="1"/>
</dbReference>
<reference evidence="2" key="1">
    <citation type="journal article" date="2015" name="Nature">
        <title>Complex archaea that bridge the gap between prokaryotes and eukaryotes.</title>
        <authorList>
            <person name="Spang A."/>
            <person name="Saw J.H."/>
            <person name="Jorgensen S.L."/>
            <person name="Zaremba-Niedzwiedzka K."/>
            <person name="Martijn J."/>
            <person name="Lind A.E."/>
            <person name="van Eijk R."/>
            <person name="Schleper C."/>
            <person name="Guy L."/>
            <person name="Ettema T.J."/>
        </authorList>
    </citation>
    <scope>NUCLEOTIDE SEQUENCE</scope>
</reference>
<sequence>MTMPKEWMTAAEIAATHFHGLPKSKRGINKYAESHGWADGESVRDRKGTGGGREFHISVIPPEAIAAAMDREEERRKALKADEVYRDAHREHERWRPILDRLELRKRLATEGRAALLAEIDALIASGFRTRSRAVNELRERLLDGRASDDLLGFAEAASERTGVPSRTSIYHWLLQRDNFGISGLIPRERDRLNIRHDLFLDSLRHHLEAEIPARRRAEKRVRQCAALLASLTPDERERALDLNASAMRQYAKRKGWRIG</sequence>
<dbReference type="EMBL" id="LAZR01000413">
    <property type="protein sequence ID" value="KKN70000.1"/>
    <property type="molecule type" value="Genomic_DNA"/>
</dbReference>
<accession>A0A0F9SLU8</accession>
<dbReference type="InterPro" id="IPR003314">
    <property type="entry name" value="Mu-type_HTH"/>
</dbReference>
<evidence type="ECO:0000259" key="1">
    <source>
        <dbReference type="PROSITE" id="PS51702"/>
    </source>
</evidence>
<dbReference type="InterPro" id="IPR009061">
    <property type="entry name" value="DNA-bd_dom_put_sf"/>
</dbReference>
<dbReference type="Gene3D" id="1.10.10.10">
    <property type="entry name" value="Winged helix-like DNA-binding domain superfamily/Winged helix DNA-binding domain"/>
    <property type="match status" value="1"/>
</dbReference>
<evidence type="ECO:0000313" key="2">
    <source>
        <dbReference type="EMBL" id="KKN70000.1"/>
    </source>
</evidence>
<organism evidence="2">
    <name type="scientific">marine sediment metagenome</name>
    <dbReference type="NCBI Taxonomy" id="412755"/>
    <lineage>
        <taxon>unclassified sequences</taxon>
        <taxon>metagenomes</taxon>
        <taxon>ecological metagenomes</taxon>
    </lineage>
</organism>
<gene>
    <name evidence="2" type="ORF">LCGC14_0435450</name>
</gene>
<comment type="caution">
    <text evidence="2">The sequence shown here is derived from an EMBL/GenBank/DDBJ whole genome shotgun (WGS) entry which is preliminary data.</text>
</comment>
<dbReference type="GO" id="GO:0003677">
    <property type="term" value="F:DNA binding"/>
    <property type="evidence" value="ECO:0007669"/>
    <property type="project" value="InterPro"/>
</dbReference>
<dbReference type="SUPFAM" id="SSF46955">
    <property type="entry name" value="Putative DNA-binding domain"/>
    <property type="match status" value="1"/>
</dbReference>
<protein>
    <recommendedName>
        <fullName evidence="1">HTH Mu-type domain-containing protein</fullName>
    </recommendedName>
</protein>
<proteinExistence type="predicted"/>
<feature type="domain" description="HTH Mu-type" evidence="1">
    <location>
        <begin position="6"/>
        <end position="76"/>
    </location>
</feature>
<dbReference type="InterPro" id="IPR036388">
    <property type="entry name" value="WH-like_DNA-bd_sf"/>
</dbReference>
<dbReference type="AlphaFoldDB" id="A0A0F9SLU8"/>